<gene>
    <name evidence="4" type="ORF">CYY_006442</name>
</gene>
<dbReference type="PANTHER" id="PTHR36911">
    <property type="entry name" value="LIM ZINC-BINDING DOMAIN-CONTAINING PROTEIN-RELATED"/>
    <property type="match status" value="1"/>
</dbReference>
<dbReference type="AlphaFoldDB" id="A0A8J4V351"/>
<accession>A0A8J4V351</accession>
<keyword evidence="1" id="KW-0479">Metal-binding</keyword>
<protein>
    <recommendedName>
        <fullName evidence="3">SWIM-type domain-containing protein</fullName>
    </recommendedName>
</protein>
<evidence type="ECO:0000256" key="2">
    <source>
        <dbReference type="SAM" id="MobiDB-lite"/>
    </source>
</evidence>
<feature type="region of interest" description="Disordered" evidence="2">
    <location>
        <begin position="350"/>
        <end position="384"/>
    </location>
</feature>
<feature type="compositionally biased region" description="Low complexity" evidence="2">
    <location>
        <begin position="115"/>
        <end position="165"/>
    </location>
</feature>
<proteinExistence type="predicted"/>
<evidence type="ECO:0000313" key="5">
    <source>
        <dbReference type="Proteomes" id="UP000695562"/>
    </source>
</evidence>
<reference evidence="4" key="1">
    <citation type="submission" date="2020-01" db="EMBL/GenBank/DDBJ databases">
        <title>Development of genomics and gene disruption for Polysphondylium violaceum indicates a role for the polyketide synthase stlB in stalk morphogenesis.</title>
        <authorList>
            <person name="Narita B."/>
            <person name="Kawabe Y."/>
            <person name="Kin K."/>
            <person name="Saito T."/>
            <person name="Gibbs R."/>
            <person name="Kuspa A."/>
            <person name="Muzny D."/>
            <person name="Queller D."/>
            <person name="Richards S."/>
            <person name="Strassman J."/>
            <person name="Sucgang R."/>
            <person name="Worley K."/>
            <person name="Schaap P."/>
        </authorList>
    </citation>
    <scope>NUCLEOTIDE SEQUENCE</scope>
    <source>
        <strain evidence="4">QSvi11</strain>
    </source>
</reference>
<evidence type="ECO:0000313" key="4">
    <source>
        <dbReference type="EMBL" id="KAF2072242.1"/>
    </source>
</evidence>
<feature type="region of interest" description="Disordered" evidence="2">
    <location>
        <begin position="256"/>
        <end position="335"/>
    </location>
</feature>
<feature type="compositionally biased region" description="Low complexity" evidence="2">
    <location>
        <begin position="353"/>
        <end position="379"/>
    </location>
</feature>
<name>A0A8J4V351_9MYCE</name>
<dbReference type="Pfam" id="PF04434">
    <property type="entry name" value="SWIM"/>
    <property type="match status" value="1"/>
</dbReference>
<feature type="domain" description="SWIM-type" evidence="3">
    <location>
        <begin position="445"/>
        <end position="478"/>
    </location>
</feature>
<feature type="compositionally biased region" description="Low complexity" evidence="2">
    <location>
        <begin position="180"/>
        <end position="194"/>
    </location>
</feature>
<dbReference type="PANTHER" id="PTHR36911:SF1">
    <property type="entry name" value="LIM ZINC-BINDING DOMAIN-CONTAINING PROTEIN"/>
    <property type="match status" value="1"/>
</dbReference>
<evidence type="ECO:0000259" key="3">
    <source>
        <dbReference type="PROSITE" id="PS50966"/>
    </source>
</evidence>
<keyword evidence="1" id="KW-0863">Zinc-finger</keyword>
<sequence length="591" mass="66199">MEKSKTMVTEDLETLFQELRGHYEYVSKLSNPLLKAIPGIGSYLLQNLQFQRNVAIYQYISKLPKEQQAQYLADFDITPDDLLNSKHYKPIPKRLDLSSKSNNKNKNKTICNIEDSSNNNSSKNNSNNDKNNNSNVNNLSKSVDDNNNNNNKSIVSTTSSIQSTGTKRKIELSLKSPYRSNNTSTNIVNNSLTSQNDSGLIALDNGDNISNSNNNNNNNNEINSHNSIVEKNFIQEDSSLDYYDIGDISPIKKKQSTLPAISNNRQSYSPPEPKSTSTPPPLTPPRSLSSSTSSLPPLVSSKTTPIKLPQPVATNNSNISSLPNPITKSISDSPMKSKIGKAVDKLMAQSNMKSEPSISSPSLSSSSISSSQSKITTESPSKKKPIDVNSLQKFIKKILKKQEYKFTKADDMFKGREEKPYGLTKEIDREDCIKVYRIGGGEFEYDITFGPTFTCSCPDWPKSGYYCKHMAYTMIYTLQFPRDHWAVRQKGFTKYDRYYLFYGGPQGLGKFLYSSTRFENFLSAQDEVDCEKINTLIIQGKYEEYREKMSEIYLNSNNNNSNLNSGSNSATTSQSTPPLDDNNMGNIITLD</sequence>
<evidence type="ECO:0000256" key="1">
    <source>
        <dbReference type="PROSITE-ProRule" id="PRU00325"/>
    </source>
</evidence>
<dbReference type="EMBL" id="AJWJ01000297">
    <property type="protein sequence ID" value="KAF2072242.1"/>
    <property type="molecule type" value="Genomic_DNA"/>
</dbReference>
<feature type="region of interest" description="Disordered" evidence="2">
    <location>
        <begin position="556"/>
        <end position="591"/>
    </location>
</feature>
<keyword evidence="1" id="KW-0862">Zinc</keyword>
<feature type="compositionally biased region" description="Low complexity" evidence="2">
    <location>
        <begin position="285"/>
        <end position="305"/>
    </location>
</feature>
<feature type="compositionally biased region" description="Low complexity" evidence="2">
    <location>
        <begin position="315"/>
        <end position="326"/>
    </location>
</feature>
<feature type="region of interest" description="Disordered" evidence="2">
    <location>
        <begin position="93"/>
        <end position="223"/>
    </location>
</feature>
<dbReference type="PROSITE" id="PS50966">
    <property type="entry name" value="ZF_SWIM"/>
    <property type="match status" value="1"/>
</dbReference>
<dbReference type="InterPro" id="IPR007527">
    <property type="entry name" value="Znf_SWIM"/>
</dbReference>
<feature type="compositionally biased region" description="Pro residues" evidence="2">
    <location>
        <begin position="270"/>
        <end position="284"/>
    </location>
</feature>
<keyword evidence="5" id="KW-1185">Reference proteome</keyword>
<dbReference type="OrthoDB" id="10688673at2759"/>
<feature type="compositionally biased region" description="Polar residues" evidence="2">
    <location>
        <begin position="256"/>
        <end position="268"/>
    </location>
</feature>
<organism evidence="4 5">
    <name type="scientific">Polysphondylium violaceum</name>
    <dbReference type="NCBI Taxonomy" id="133409"/>
    <lineage>
        <taxon>Eukaryota</taxon>
        <taxon>Amoebozoa</taxon>
        <taxon>Evosea</taxon>
        <taxon>Eumycetozoa</taxon>
        <taxon>Dictyostelia</taxon>
        <taxon>Dictyosteliales</taxon>
        <taxon>Dictyosteliaceae</taxon>
        <taxon>Polysphondylium</taxon>
    </lineage>
</organism>
<dbReference type="Proteomes" id="UP000695562">
    <property type="component" value="Unassembled WGS sequence"/>
</dbReference>
<feature type="compositionally biased region" description="Low complexity" evidence="2">
    <location>
        <begin position="208"/>
        <end position="223"/>
    </location>
</feature>
<comment type="caution">
    <text evidence="4">The sequence shown here is derived from an EMBL/GenBank/DDBJ whole genome shotgun (WGS) entry which is preliminary data.</text>
</comment>
<dbReference type="GO" id="GO:0008270">
    <property type="term" value="F:zinc ion binding"/>
    <property type="evidence" value="ECO:0007669"/>
    <property type="project" value="UniProtKB-KW"/>
</dbReference>
<feature type="compositionally biased region" description="Low complexity" evidence="2">
    <location>
        <begin position="556"/>
        <end position="569"/>
    </location>
</feature>